<keyword evidence="2" id="KW-0238">DNA-binding</keyword>
<evidence type="ECO:0000259" key="4">
    <source>
        <dbReference type="PROSITE" id="PS01124"/>
    </source>
</evidence>
<keyword evidence="7" id="KW-1185">Reference proteome</keyword>
<dbReference type="Pfam" id="PF01497">
    <property type="entry name" value="Peripla_BP_2"/>
    <property type="match status" value="1"/>
</dbReference>
<dbReference type="GO" id="GO:0043565">
    <property type="term" value="F:sequence-specific DNA binding"/>
    <property type="evidence" value="ECO:0007669"/>
    <property type="project" value="InterPro"/>
</dbReference>
<dbReference type="AlphaFoldDB" id="A0A850EV52"/>
<dbReference type="PANTHER" id="PTHR43280:SF28">
    <property type="entry name" value="HTH-TYPE TRANSCRIPTIONAL ACTIVATOR RHAS"/>
    <property type="match status" value="1"/>
</dbReference>
<dbReference type="PROSITE" id="PS50983">
    <property type="entry name" value="FE_B12_PBP"/>
    <property type="match status" value="1"/>
</dbReference>
<evidence type="ECO:0000259" key="5">
    <source>
        <dbReference type="PROSITE" id="PS50983"/>
    </source>
</evidence>
<dbReference type="EMBL" id="JABWCS010000216">
    <property type="protein sequence ID" value="NUU62712.1"/>
    <property type="molecule type" value="Genomic_DNA"/>
</dbReference>
<comment type="caution">
    <text evidence="6">The sequence shown here is derived from an EMBL/GenBank/DDBJ whole genome shotgun (WGS) entry which is preliminary data.</text>
</comment>
<protein>
    <submittedName>
        <fullName evidence="6">Helix-turn-helix domain-containing protein</fullName>
    </submittedName>
</protein>
<feature type="domain" description="Fe/B12 periplasmic-binding" evidence="5">
    <location>
        <begin position="251"/>
        <end position="514"/>
    </location>
</feature>
<accession>A0A850EV52</accession>
<dbReference type="InterPro" id="IPR009057">
    <property type="entry name" value="Homeodomain-like_sf"/>
</dbReference>
<proteinExistence type="predicted"/>
<dbReference type="SUPFAM" id="SSF46689">
    <property type="entry name" value="Homeodomain-like"/>
    <property type="match status" value="2"/>
</dbReference>
<evidence type="ECO:0000313" key="7">
    <source>
        <dbReference type="Proteomes" id="UP000564806"/>
    </source>
</evidence>
<sequence length="514" mass="58195">MTAGEINYCTSHTLIVITDGQAVWNINGQHVHLAFGHFIAIEENSFVEVLEGGNLDLAGWHIQFHTWSILKAEGTVVKADWHVPLGNTYQIVQLTGGFLTSISDSLNTQQSMGASEQLVEHQAFLYGLLKSLYLKPTSDQHTTEEGILRSIAYMQEHYHETITREELAQIAGVSQWHYSRKFGELCGKPPLDYLANYRIHRAQEELLLTSASSQDIAKKIGFEDVHYFSRRFKQFAGMSPRNYVQHLDKRQVLSISALCAEVLISLGIIPQAVMVTPLLIPQHQQELFEKHGVKQLEVPQYETNIEFIQQEQPEIIMGHFITEDIKKKLRGVAPILTGLTNDVEILLQQFGLWFHRQEEANALQVQMDNKVNAARQQLSSIIESGATVMVLRVEPFGYRYLGGNSSGVSQLLYQRLGLALPESLMAGEGWFNPCTIDQLSAADPAYLFVEKRMMEYFNADENMEKLREGQQWRHLRAVKDGHVFYIDTSLWVDGCGVIGQNIIIDQVVSSLKNH</sequence>
<name>A0A850EV52_9BACL</name>
<keyword evidence="1" id="KW-0805">Transcription regulation</keyword>
<keyword evidence="3" id="KW-0804">Transcription</keyword>
<dbReference type="Gene3D" id="3.40.50.1980">
    <property type="entry name" value="Nitrogenase molybdenum iron protein domain"/>
    <property type="match status" value="1"/>
</dbReference>
<dbReference type="GO" id="GO:0003700">
    <property type="term" value="F:DNA-binding transcription factor activity"/>
    <property type="evidence" value="ECO:0007669"/>
    <property type="project" value="InterPro"/>
</dbReference>
<evidence type="ECO:0000256" key="1">
    <source>
        <dbReference type="ARBA" id="ARBA00023015"/>
    </source>
</evidence>
<dbReference type="PANTHER" id="PTHR43280">
    <property type="entry name" value="ARAC-FAMILY TRANSCRIPTIONAL REGULATOR"/>
    <property type="match status" value="1"/>
</dbReference>
<dbReference type="InterPro" id="IPR018060">
    <property type="entry name" value="HTH_AraC"/>
</dbReference>
<evidence type="ECO:0000313" key="6">
    <source>
        <dbReference type="EMBL" id="NUU62712.1"/>
    </source>
</evidence>
<gene>
    <name evidence="6" type="ORF">HPT30_20400</name>
</gene>
<dbReference type="SUPFAM" id="SSF53807">
    <property type="entry name" value="Helical backbone' metal receptor"/>
    <property type="match status" value="1"/>
</dbReference>
<dbReference type="Proteomes" id="UP000564806">
    <property type="component" value="Unassembled WGS sequence"/>
</dbReference>
<reference evidence="6" key="1">
    <citation type="submission" date="2020-06" db="EMBL/GenBank/DDBJ databases">
        <title>Paenibacillus sp. nov., isolated from soil.</title>
        <authorList>
            <person name="Seo Y.L."/>
        </authorList>
    </citation>
    <scope>NUCLEOTIDE SEQUENCE [LARGE SCALE GENOMIC DNA]</scope>
    <source>
        <strain evidence="6">JW14</strain>
    </source>
</reference>
<organism evidence="6 7">
    <name type="scientific">Paenibacillus agri</name>
    <dbReference type="NCBI Taxonomy" id="2744309"/>
    <lineage>
        <taxon>Bacteria</taxon>
        <taxon>Bacillati</taxon>
        <taxon>Bacillota</taxon>
        <taxon>Bacilli</taxon>
        <taxon>Bacillales</taxon>
        <taxon>Paenibacillaceae</taxon>
        <taxon>Paenibacillus</taxon>
    </lineage>
</organism>
<feature type="domain" description="HTH araC/xylS-type" evidence="4">
    <location>
        <begin position="148"/>
        <end position="246"/>
    </location>
</feature>
<dbReference type="SMART" id="SM00342">
    <property type="entry name" value="HTH_ARAC"/>
    <property type="match status" value="1"/>
</dbReference>
<evidence type="ECO:0000256" key="2">
    <source>
        <dbReference type="ARBA" id="ARBA00023125"/>
    </source>
</evidence>
<dbReference type="Pfam" id="PF12833">
    <property type="entry name" value="HTH_18"/>
    <property type="match status" value="1"/>
</dbReference>
<dbReference type="PROSITE" id="PS01124">
    <property type="entry name" value="HTH_ARAC_FAMILY_2"/>
    <property type="match status" value="1"/>
</dbReference>
<evidence type="ECO:0000256" key="3">
    <source>
        <dbReference type="ARBA" id="ARBA00023163"/>
    </source>
</evidence>
<dbReference type="Gene3D" id="1.10.10.60">
    <property type="entry name" value="Homeodomain-like"/>
    <property type="match status" value="2"/>
</dbReference>
<dbReference type="InterPro" id="IPR002491">
    <property type="entry name" value="ABC_transptr_periplasmic_BD"/>
</dbReference>